<name>A0ABT5UYS2_9VIBR</name>
<reference evidence="3 4" key="1">
    <citation type="submission" date="2023-02" db="EMBL/GenBank/DDBJ databases">
        <title>Vibrio intestini sp. nov., a close relative of Vibrio cholerae isolated from the intestine of Healthy Culter dabryi.</title>
        <authorList>
            <person name="Wu N."/>
        </authorList>
    </citation>
    <scope>NUCLEOTIDE SEQUENCE [LARGE SCALE GENOMIC DNA]</scope>
    <source>
        <strain evidence="3 4">DSL-7</strain>
    </source>
</reference>
<dbReference type="SUPFAM" id="SSF50037">
    <property type="entry name" value="C-terminal domain of transcriptional repressors"/>
    <property type="match status" value="1"/>
</dbReference>
<dbReference type="Gene3D" id="2.30.30.90">
    <property type="match status" value="1"/>
</dbReference>
<evidence type="ECO:0000313" key="4">
    <source>
        <dbReference type="Proteomes" id="UP001216189"/>
    </source>
</evidence>
<keyword evidence="4" id="KW-1185">Reference proteome</keyword>
<evidence type="ECO:0000313" key="3">
    <source>
        <dbReference type="EMBL" id="MDE1514569.1"/>
    </source>
</evidence>
<dbReference type="PANTHER" id="PTHR42954:SF2">
    <property type="entry name" value="FE(2+) TRANSPORT PROTEIN A"/>
    <property type="match status" value="1"/>
</dbReference>
<dbReference type="RefSeq" id="WP_274722234.1">
    <property type="nucleotide sequence ID" value="NZ_JARBFT010000004.1"/>
</dbReference>
<dbReference type="InterPro" id="IPR052713">
    <property type="entry name" value="FeoA"/>
</dbReference>
<dbReference type="PANTHER" id="PTHR42954">
    <property type="entry name" value="FE(2+) TRANSPORT PROTEIN A"/>
    <property type="match status" value="1"/>
</dbReference>
<organism evidence="3 4">
    <name type="scientific">Vibrio chanodichtyis</name>
    <dbReference type="NCBI Taxonomy" id="3027932"/>
    <lineage>
        <taxon>Bacteria</taxon>
        <taxon>Pseudomonadati</taxon>
        <taxon>Pseudomonadota</taxon>
        <taxon>Gammaproteobacteria</taxon>
        <taxon>Vibrionales</taxon>
        <taxon>Vibrionaceae</taxon>
        <taxon>Vibrio</taxon>
    </lineage>
</organism>
<gene>
    <name evidence="3" type="ORF">PUN32_06025</name>
</gene>
<protein>
    <submittedName>
        <fullName evidence="3">FeoA family protein</fullName>
    </submittedName>
</protein>
<dbReference type="Proteomes" id="UP001216189">
    <property type="component" value="Unassembled WGS sequence"/>
</dbReference>
<accession>A0ABT5UYS2</accession>
<dbReference type="InterPro" id="IPR008988">
    <property type="entry name" value="Transcriptional_repressor_C"/>
</dbReference>
<proteinExistence type="predicted"/>
<dbReference type="SMART" id="SM00899">
    <property type="entry name" value="FeoA"/>
    <property type="match status" value="1"/>
</dbReference>
<evidence type="ECO:0000259" key="2">
    <source>
        <dbReference type="SMART" id="SM00899"/>
    </source>
</evidence>
<sequence>MKLSQMKAGERGVILALEGLSDSVRKKLMVMGVLPNTSVILIRRAPMGDPLQVEVRGVSIALRENIAAQIQVESIQ</sequence>
<feature type="domain" description="Ferrous iron transporter FeoA-like" evidence="2">
    <location>
        <begin position="1"/>
        <end position="74"/>
    </location>
</feature>
<dbReference type="InterPro" id="IPR007167">
    <property type="entry name" value="Fe-transptr_FeoA-like"/>
</dbReference>
<comment type="caution">
    <text evidence="3">The sequence shown here is derived from an EMBL/GenBank/DDBJ whole genome shotgun (WGS) entry which is preliminary data.</text>
</comment>
<dbReference type="InterPro" id="IPR038157">
    <property type="entry name" value="FeoA_core_dom"/>
</dbReference>
<dbReference type="Pfam" id="PF04023">
    <property type="entry name" value="FeoA"/>
    <property type="match status" value="1"/>
</dbReference>
<dbReference type="EMBL" id="JARBFT010000004">
    <property type="protein sequence ID" value="MDE1514569.1"/>
    <property type="molecule type" value="Genomic_DNA"/>
</dbReference>
<evidence type="ECO:0000256" key="1">
    <source>
        <dbReference type="ARBA" id="ARBA00023004"/>
    </source>
</evidence>
<keyword evidence="1" id="KW-0408">Iron</keyword>